<comment type="similarity">
    <text evidence="1">Belongs to the V-ATPase G subunit family.</text>
</comment>
<sequence length="177" mass="20770">MKIGFGREFIAGHHFPMCGSKKRLGASSEQEEVGERMSNKRENINVLDILLNTEKKSQKLIEEARQRKREKATLARHQAMEEIRVFKELCQGKFEEKTELKMREMEEFKSIIEQQTKDKLYFILCTVNRNKQKVVDMLLDALTNVIPEVHRNLAAQIDIGRGRFEPRRPQKPLTLFI</sequence>
<dbReference type="PANTHER" id="PTHR12713:SF11">
    <property type="entry name" value="V-TYPE PROTON ATPASE SUBUNIT G"/>
    <property type="match status" value="1"/>
</dbReference>
<dbReference type="Gene3D" id="1.20.5.2950">
    <property type="match status" value="1"/>
</dbReference>
<keyword evidence="4" id="KW-0406">Ion transport</keyword>
<protein>
    <submittedName>
        <fullName evidence="6">V-type proton ATPase subunit G</fullName>
    </submittedName>
</protein>
<dbReference type="Pfam" id="PF03179">
    <property type="entry name" value="V-ATPase_G"/>
    <property type="match status" value="1"/>
</dbReference>
<accession>A0A1I7SDN8</accession>
<keyword evidence="2" id="KW-0813">Transport</keyword>
<dbReference type="InterPro" id="IPR005124">
    <property type="entry name" value="V-ATPase_G"/>
</dbReference>
<dbReference type="WBParaSite" id="BXY_1114500.1">
    <property type="protein sequence ID" value="BXY_1114500.1"/>
    <property type="gene ID" value="BXY_1114500"/>
</dbReference>
<name>A0A1I7SDN8_BURXY</name>
<dbReference type="AlphaFoldDB" id="A0A1I7SDN8"/>
<evidence type="ECO:0000256" key="4">
    <source>
        <dbReference type="ARBA" id="ARBA00023065"/>
    </source>
</evidence>
<dbReference type="GO" id="GO:0016887">
    <property type="term" value="F:ATP hydrolysis activity"/>
    <property type="evidence" value="ECO:0007669"/>
    <property type="project" value="TreeGrafter"/>
</dbReference>
<evidence type="ECO:0000256" key="3">
    <source>
        <dbReference type="ARBA" id="ARBA00022781"/>
    </source>
</evidence>
<evidence type="ECO:0000313" key="6">
    <source>
        <dbReference type="WBParaSite" id="BXY_1114500.1"/>
    </source>
</evidence>
<evidence type="ECO:0000313" key="5">
    <source>
        <dbReference type="Proteomes" id="UP000095284"/>
    </source>
</evidence>
<dbReference type="Proteomes" id="UP000095284">
    <property type="component" value="Unplaced"/>
</dbReference>
<evidence type="ECO:0000256" key="1">
    <source>
        <dbReference type="ARBA" id="ARBA00010066"/>
    </source>
</evidence>
<keyword evidence="3" id="KW-0375">Hydrogen ion transport</keyword>
<dbReference type="GO" id="GO:0000221">
    <property type="term" value="C:vacuolar proton-transporting V-type ATPase, V1 domain"/>
    <property type="evidence" value="ECO:0007669"/>
    <property type="project" value="TreeGrafter"/>
</dbReference>
<organism evidence="5 6">
    <name type="scientific">Bursaphelenchus xylophilus</name>
    <name type="common">Pinewood nematode worm</name>
    <name type="synonym">Aphelenchoides xylophilus</name>
    <dbReference type="NCBI Taxonomy" id="6326"/>
    <lineage>
        <taxon>Eukaryota</taxon>
        <taxon>Metazoa</taxon>
        <taxon>Ecdysozoa</taxon>
        <taxon>Nematoda</taxon>
        <taxon>Chromadorea</taxon>
        <taxon>Rhabditida</taxon>
        <taxon>Tylenchina</taxon>
        <taxon>Tylenchomorpha</taxon>
        <taxon>Aphelenchoidea</taxon>
        <taxon>Aphelenchoididae</taxon>
        <taxon>Bursaphelenchus</taxon>
    </lineage>
</organism>
<dbReference type="GO" id="GO:0046961">
    <property type="term" value="F:proton-transporting ATPase activity, rotational mechanism"/>
    <property type="evidence" value="ECO:0007669"/>
    <property type="project" value="InterPro"/>
</dbReference>
<dbReference type="PANTHER" id="PTHR12713">
    <property type="entry name" value="VACUOLAR ATP SYNTHASE SUBUNIT G"/>
    <property type="match status" value="1"/>
</dbReference>
<reference evidence="6" key="1">
    <citation type="submission" date="2016-11" db="UniProtKB">
        <authorList>
            <consortium name="WormBaseParasite"/>
        </authorList>
    </citation>
    <scope>IDENTIFICATION</scope>
</reference>
<proteinExistence type="inferred from homology"/>
<evidence type="ECO:0000256" key="2">
    <source>
        <dbReference type="ARBA" id="ARBA00022448"/>
    </source>
</evidence>